<dbReference type="OrthoDB" id="47480at2759"/>
<dbReference type="Pfam" id="PF22788">
    <property type="entry name" value="COP9_hel_rpt"/>
    <property type="match status" value="1"/>
</dbReference>
<dbReference type="PANTHER" id="PTHR10758:SF1">
    <property type="entry name" value="COP9 SIGNALOSOME COMPLEX SUBUNIT 3"/>
    <property type="match status" value="1"/>
</dbReference>
<dbReference type="GO" id="GO:0006511">
    <property type="term" value="P:ubiquitin-dependent protein catabolic process"/>
    <property type="evidence" value="ECO:0007669"/>
    <property type="project" value="TreeGrafter"/>
</dbReference>
<evidence type="ECO:0000256" key="1">
    <source>
        <dbReference type="ARBA" id="ARBA00022490"/>
    </source>
</evidence>
<feature type="compositionally biased region" description="Basic and acidic residues" evidence="2">
    <location>
        <begin position="1"/>
        <end position="14"/>
    </location>
</feature>
<feature type="region of interest" description="Disordered" evidence="2">
    <location>
        <begin position="1"/>
        <end position="43"/>
    </location>
</feature>
<keyword evidence="1" id="KW-0963">Cytoplasm</keyword>
<dbReference type="InterPro" id="IPR050756">
    <property type="entry name" value="CSN3"/>
</dbReference>
<dbReference type="GO" id="GO:0008180">
    <property type="term" value="C:COP9 signalosome"/>
    <property type="evidence" value="ECO:0007669"/>
    <property type="project" value="TreeGrafter"/>
</dbReference>
<feature type="compositionally biased region" description="Low complexity" evidence="2">
    <location>
        <begin position="26"/>
        <end position="40"/>
    </location>
</feature>
<sequence>MSAPENHADPERIVDTVPGMPTAANQDESQQTQSQPQQAPEDPETKTLAFLRTLGSSATPSSFALHARLQDLAAAATTVRAECAHSTAITTQRCATDGDNSKSHSDVAALASAFLQAVARQWNDLFDRDPPATSTTTAAAPSRQSVLVADPAADESFQLSSNRQKSWIIETVGIVSLHCTPRSKVTESGILLVLATVLERQRHSSTPNHDRSETTFPYLSTIAVEFLQVCVAAEQYRYASRVLGTAWPRPRPGTTVTQVLRYYYLRGIVHIGSNELEWAVRSFQTCVSVPAETVSAIAIAAWKRLVLVQCIRQLAQPMLTGVTPQAVKTMPPCLHRYLAAAEHAPSARTEVPEGPQPPAETETVTHLVEAPEETGHRHDQPNSEESGPSPDGHGNVKVYLDLVGAFSKSDSKAFVTLVTNHENILQGDGTAGLVRQVRTALTDRLVYDCSRVYAVLPLTDLAIRLGVSVVAAQTVLLRLSTEQSWPVRVDEDGMVRFPRWSDVRMDVSAHDRIESLLQLTRAVQNLDWQVASSHKYQTLLRKEKSKSGSKTNAARSLAGPRGVEDV</sequence>
<organism evidence="4 5">
    <name type="scientific">Phaeodactylum tricornutum (strain CCAP 1055/1)</name>
    <dbReference type="NCBI Taxonomy" id="556484"/>
    <lineage>
        <taxon>Eukaryota</taxon>
        <taxon>Sar</taxon>
        <taxon>Stramenopiles</taxon>
        <taxon>Ochrophyta</taxon>
        <taxon>Bacillariophyta</taxon>
        <taxon>Bacillariophyceae</taxon>
        <taxon>Bacillariophycidae</taxon>
        <taxon>Naviculales</taxon>
        <taxon>Phaeodactylaceae</taxon>
        <taxon>Phaeodactylum</taxon>
    </lineage>
</organism>
<evidence type="ECO:0000259" key="3">
    <source>
        <dbReference type="Pfam" id="PF22788"/>
    </source>
</evidence>
<feature type="non-terminal residue" evidence="4">
    <location>
        <position position="566"/>
    </location>
</feature>
<evidence type="ECO:0000313" key="5">
    <source>
        <dbReference type="Proteomes" id="UP000000759"/>
    </source>
</evidence>
<dbReference type="Proteomes" id="UP000000759">
    <property type="component" value="Chromosome 11"/>
</dbReference>
<accession>B5Y3C0</accession>
<dbReference type="RefSeq" id="XP_002185819.1">
    <property type="nucleotide sequence ID" value="XM_002185783.2"/>
</dbReference>
<evidence type="ECO:0000256" key="2">
    <source>
        <dbReference type="SAM" id="MobiDB-lite"/>
    </source>
</evidence>
<keyword evidence="5" id="KW-1185">Reference proteome</keyword>
<dbReference type="InParanoid" id="B5Y3C0"/>
<dbReference type="eggNOG" id="KOG2582">
    <property type="taxonomic scope" value="Eukaryota"/>
</dbReference>
<dbReference type="PANTHER" id="PTHR10758">
    <property type="entry name" value="26S PROTEASOME NON-ATPASE REGULATORY SUBUNIT 3/COP9 SIGNALOSOME COMPLEX SUBUNIT 3"/>
    <property type="match status" value="1"/>
</dbReference>
<dbReference type="PaxDb" id="2850-Phatr54619"/>
<dbReference type="STRING" id="556484.B5Y3C0"/>
<feature type="region of interest" description="Disordered" evidence="2">
    <location>
        <begin position="371"/>
        <end position="394"/>
    </location>
</feature>
<protein>
    <submittedName>
        <fullName evidence="4">COP9 SigNalosome subunit 3</fullName>
    </submittedName>
</protein>
<feature type="region of interest" description="Disordered" evidence="2">
    <location>
        <begin position="344"/>
        <end position="363"/>
    </location>
</feature>
<dbReference type="HOGENOM" id="CLU_481902_0_0_1"/>
<dbReference type="KEGG" id="pti:PHATR_54619"/>
<feature type="domain" description="COP9 signalosome complex subunit 3 N-terminal helical repeats" evidence="3">
    <location>
        <begin position="219"/>
        <end position="324"/>
    </location>
</feature>
<proteinExistence type="predicted"/>
<gene>
    <name evidence="4" type="primary">CSN3</name>
    <name evidence="4" type="ORF">PHATR_54619</name>
</gene>
<dbReference type="GeneID" id="7204577"/>
<dbReference type="AlphaFoldDB" id="B5Y3C0"/>
<dbReference type="InterPro" id="IPR055089">
    <property type="entry name" value="COP9_N"/>
</dbReference>
<reference evidence="5" key="2">
    <citation type="submission" date="2008-08" db="EMBL/GenBank/DDBJ databases">
        <authorList>
            <consortium name="Diatom Consortium"/>
            <person name="Grigoriev I."/>
            <person name="Grimwood J."/>
            <person name="Kuo A."/>
            <person name="Otillar R.P."/>
            <person name="Salamov A."/>
            <person name="Detter J.C."/>
            <person name="Lindquist E."/>
            <person name="Shapiro H."/>
            <person name="Lucas S."/>
            <person name="Glavina del Rio T."/>
            <person name="Pitluck S."/>
            <person name="Rokhsar D."/>
            <person name="Bowler C."/>
        </authorList>
    </citation>
    <scope>GENOME REANNOTATION</scope>
    <source>
        <strain evidence="5">CCAP 1055/1</strain>
    </source>
</reference>
<feature type="region of interest" description="Disordered" evidence="2">
    <location>
        <begin position="541"/>
        <end position="566"/>
    </location>
</feature>
<name>B5Y3C0_PHATC</name>
<evidence type="ECO:0000313" key="4">
    <source>
        <dbReference type="EMBL" id="ACI65289.1"/>
    </source>
</evidence>
<reference evidence="4 5" key="1">
    <citation type="journal article" date="2008" name="Nature">
        <title>The Phaeodactylum genome reveals the evolutionary history of diatom genomes.</title>
        <authorList>
            <person name="Bowler C."/>
            <person name="Allen A.E."/>
            <person name="Badger J.H."/>
            <person name="Grimwood J."/>
            <person name="Jabbari K."/>
            <person name="Kuo A."/>
            <person name="Maheswari U."/>
            <person name="Martens C."/>
            <person name="Maumus F."/>
            <person name="Otillar R.P."/>
            <person name="Rayko E."/>
            <person name="Salamov A."/>
            <person name="Vandepoele K."/>
            <person name="Beszteri B."/>
            <person name="Gruber A."/>
            <person name="Heijde M."/>
            <person name="Katinka M."/>
            <person name="Mock T."/>
            <person name="Valentin K."/>
            <person name="Verret F."/>
            <person name="Berges J.A."/>
            <person name="Brownlee C."/>
            <person name="Cadoret J.P."/>
            <person name="Chiovitti A."/>
            <person name="Choi C.J."/>
            <person name="Coesel S."/>
            <person name="De Martino A."/>
            <person name="Detter J.C."/>
            <person name="Durkin C."/>
            <person name="Falciatore A."/>
            <person name="Fournet J."/>
            <person name="Haruta M."/>
            <person name="Huysman M.J."/>
            <person name="Jenkins B.D."/>
            <person name="Jiroutova K."/>
            <person name="Jorgensen R.E."/>
            <person name="Joubert Y."/>
            <person name="Kaplan A."/>
            <person name="Kroger N."/>
            <person name="Kroth P.G."/>
            <person name="La Roche J."/>
            <person name="Lindquist E."/>
            <person name="Lommer M."/>
            <person name="Martin-Jezequel V."/>
            <person name="Lopez P.J."/>
            <person name="Lucas S."/>
            <person name="Mangogna M."/>
            <person name="McGinnis K."/>
            <person name="Medlin L.K."/>
            <person name="Montsant A."/>
            <person name="Oudot-Le Secq M.P."/>
            <person name="Napoli C."/>
            <person name="Obornik M."/>
            <person name="Parker M.S."/>
            <person name="Petit J.L."/>
            <person name="Porcel B.M."/>
            <person name="Poulsen N."/>
            <person name="Robison M."/>
            <person name="Rychlewski L."/>
            <person name="Rynearson T.A."/>
            <person name="Schmutz J."/>
            <person name="Shapiro H."/>
            <person name="Siaut M."/>
            <person name="Stanley M."/>
            <person name="Sussman M.R."/>
            <person name="Taylor A.R."/>
            <person name="Vardi A."/>
            <person name="von Dassow P."/>
            <person name="Vyverman W."/>
            <person name="Willis A."/>
            <person name="Wyrwicz L.S."/>
            <person name="Rokhsar D.S."/>
            <person name="Weissenbach J."/>
            <person name="Armbrust E.V."/>
            <person name="Green B.R."/>
            <person name="Van de Peer Y."/>
            <person name="Grigoriev I.V."/>
        </authorList>
    </citation>
    <scope>NUCLEOTIDE SEQUENCE [LARGE SCALE GENOMIC DNA]</scope>
    <source>
        <strain evidence="4 5">CCAP 1055/1</strain>
    </source>
</reference>
<dbReference type="EMBL" id="CP001141">
    <property type="protein sequence ID" value="ACI65289.1"/>
    <property type="molecule type" value="Genomic_DNA"/>
</dbReference>